<feature type="region of interest" description="Disordered" evidence="1">
    <location>
        <begin position="1"/>
        <end position="55"/>
    </location>
</feature>
<dbReference type="Proteomes" id="UP000242188">
    <property type="component" value="Unassembled WGS sequence"/>
</dbReference>
<dbReference type="AlphaFoldDB" id="A0A210PEH4"/>
<sequence length="296" mass="33522">MASKQKYSVTRLQKLPPIREESFAGASPRTPRVPYSTASVPVKAGSSIPPSNEPRANLAALNTTSLSKPRIHVRPLPGADSDDEVDRPQLIQKPRLTVEMPMTPNDSHTLVDGLVADYLHYAAYGHIIPVYEGIGQLQCSCCNERNRENVRNLLGLPSSDKKVIKHKRAQLGRLQPKFVPPTKPKENHEADEKAWNAPKKKHNEKIDWKNESWMKHQPLPAATNFLNPEFNRPIYAYQKPPEIEIPSLVFDSVLHANTKYDQSMKRLEKMFRIDPEIPPNPDEDYLYNGAPEWSGI</sequence>
<feature type="compositionally biased region" description="Polar residues" evidence="1">
    <location>
        <begin position="1"/>
        <end position="11"/>
    </location>
</feature>
<gene>
    <name evidence="2" type="ORF">KP79_PYT08702</name>
</gene>
<dbReference type="EMBL" id="NEDP02076747">
    <property type="protein sequence ID" value="OWF34892.1"/>
    <property type="molecule type" value="Genomic_DNA"/>
</dbReference>
<evidence type="ECO:0000313" key="2">
    <source>
        <dbReference type="EMBL" id="OWF34892.1"/>
    </source>
</evidence>
<keyword evidence="3" id="KW-1185">Reference proteome</keyword>
<feature type="region of interest" description="Disordered" evidence="1">
    <location>
        <begin position="179"/>
        <end position="201"/>
    </location>
</feature>
<accession>A0A210PEH4</accession>
<organism evidence="2 3">
    <name type="scientific">Mizuhopecten yessoensis</name>
    <name type="common">Japanese scallop</name>
    <name type="synonym">Patinopecten yessoensis</name>
    <dbReference type="NCBI Taxonomy" id="6573"/>
    <lineage>
        <taxon>Eukaryota</taxon>
        <taxon>Metazoa</taxon>
        <taxon>Spiralia</taxon>
        <taxon>Lophotrochozoa</taxon>
        <taxon>Mollusca</taxon>
        <taxon>Bivalvia</taxon>
        <taxon>Autobranchia</taxon>
        <taxon>Pteriomorphia</taxon>
        <taxon>Pectinida</taxon>
        <taxon>Pectinoidea</taxon>
        <taxon>Pectinidae</taxon>
        <taxon>Mizuhopecten</taxon>
    </lineage>
</organism>
<protein>
    <submittedName>
        <fullName evidence="2">Uncharacterized protein</fullName>
    </submittedName>
</protein>
<reference evidence="2 3" key="1">
    <citation type="journal article" date="2017" name="Nat. Ecol. Evol.">
        <title>Scallop genome provides insights into evolution of bilaterian karyotype and development.</title>
        <authorList>
            <person name="Wang S."/>
            <person name="Zhang J."/>
            <person name="Jiao W."/>
            <person name="Li J."/>
            <person name="Xun X."/>
            <person name="Sun Y."/>
            <person name="Guo X."/>
            <person name="Huan P."/>
            <person name="Dong B."/>
            <person name="Zhang L."/>
            <person name="Hu X."/>
            <person name="Sun X."/>
            <person name="Wang J."/>
            <person name="Zhao C."/>
            <person name="Wang Y."/>
            <person name="Wang D."/>
            <person name="Huang X."/>
            <person name="Wang R."/>
            <person name="Lv J."/>
            <person name="Li Y."/>
            <person name="Zhang Z."/>
            <person name="Liu B."/>
            <person name="Lu W."/>
            <person name="Hui Y."/>
            <person name="Liang J."/>
            <person name="Zhou Z."/>
            <person name="Hou R."/>
            <person name="Li X."/>
            <person name="Liu Y."/>
            <person name="Li H."/>
            <person name="Ning X."/>
            <person name="Lin Y."/>
            <person name="Zhao L."/>
            <person name="Xing Q."/>
            <person name="Dou J."/>
            <person name="Li Y."/>
            <person name="Mao J."/>
            <person name="Guo H."/>
            <person name="Dou H."/>
            <person name="Li T."/>
            <person name="Mu C."/>
            <person name="Jiang W."/>
            <person name="Fu Q."/>
            <person name="Fu X."/>
            <person name="Miao Y."/>
            <person name="Liu J."/>
            <person name="Yu Q."/>
            <person name="Li R."/>
            <person name="Liao H."/>
            <person name="Li X."/>
            <person name="Kong Y."/>
            <person name="Jiang Z."/>
            <person name="Chourrout D."/>
            <person name="Li R."/>
            <person name="Bao Z."/>
        </authorList>
    </citation>
    <scope>NUCLEOTIDE SEQUENCE [LARGE SCALE GENOMIC DNA]</scope>
    <source>
        <strain evidence="2 3">PY_sf001</strain>
    </source>
</reference>
<evidence type="ECO:0000313" key="3">
    <source>
        <dbReference type="Proteomes" id="UP000242188"/>
    </source>
</evidence>
<feature type="compositionally biased region" description="Basic and acidic residues" evidence="1">
    <location>
        <begin position="183"/>
        <end position="194"/>
    </location>
</feature>
<name>A0A210PEH4_MIZYE</name>
<comment type="caution">
    <text evidence="2">The sequence shown here is derived from an EMBL/GenBank/DDBJ whole genome shotgun (WGS) entry which is preliminary data.</text>
</comment>
<dbReference type="OrthoDB" id="6043371at2759"/>
<proteinExistence type="predicted"/>
<evidence type="ECO:0000256" key="1">
    <source>
        <dbReference type="SAM" id="MobiDB-lite"/>
    </source>
</evidence>